<dbReference type="InterPro" id="IPR036034">
    <property type="entry name" value="PDZ_sf"/>
</dbReference>
<dbReference type="SUPFAM" id="SSF50156">
    <property type="entry name" value="PDZ domain-like"/>
    <property type="match status" value="1"/>
</dbReference>
<evidence type="ECO:0000256" key="1">
    <source>
        <dbReference type="SAM" id="MobiDB-lite"/>
    </source>
</evidence>
<dbReference type="InterPro" id="IPR001478">
    <property type="entry name" value="PDZ"/>
</dbReference>
<proteinExistence type="predicted"/>
<dbReference type="PROSITE" id="PS50106">
    <property type="entry name" value="PDZ"/>
    <property type="match status" value="1"/>
</dbReference>
<feature type="domain" description="PDZ" evidence="2">
    <location>
        <begin position="116"/>
        <end position="176"/>
    </location>
</feature>
<evidence type="ECO:0000259" key="2">
    <source>
        <dbReference type="PROSITE" id="PS50106"/>
    </source>
</evidence>
<dbReference type="EMBL" id="VRMN01000001">
    <property type="protein sequence ID" value="KAA8498478.1"/>
    <property type="molecule type" value="Genomic_DNA"/>
</dbReference>
<keyword evidence="4" id="KW-1185">Reference proteome</keyword>
<evidence type="ECO:0000313" key="4">
    <source>
        <dbReference type="Proteomes" id="UP000324585"/>
    </source>
</evidence>
<comment type="caution">
    <text evidence="3">The sequence shown here is derived from an EMBL/GenBank/DDBJ whole genome shotgun (WGS) entry which is preliminary data.</text>
</comment>
<gene>
    <name evidence="3" type="ORF">FVE85_6063</name>
</gene>
<sequence>MRKPCYRADDTFGLEPVASPSPPRPCPSPWVATPLSNMFVSSGFISRQQRARGEVRCSRFPPATSGCHARTAVRMNDARRGKDEEVNRALVPDGMSAEALEAALPKHKERNEPSRLLEGQEGPDGKPASRLVKLARPLGLIVEATADDIVYVEEVVEGGNAEKAGIKVGDILVGASRPIGFGMIPLKSTRSDSALGLFSDLVRYRSESEPIFLEIRSDGPGRDVLNGQHRTGAQEKTYDEMAAISKAIHETPFLVSEGEDEE</sequence>
<feature type="compositionally biased region" description="Basic and acidic residues" evidence="1">
    <location>
        <begin position="104"/>
        <end position="115"/>
    </location>
</feature>
<name>A0A5J4Z5I6_PORPP</name>
<organism evidence="3 4">
    <name type="scientific">Porphyridium purpureum</name>
    <name type="common">Red alga</name>
    <name type="synonym">Porphyridium cruentum</name>
    <dbReference type="NCBI Taxonomy" id="35688"/>
    <lineage>
        <taxon>Eukaryota</taxon>
        <taxon>Rhodophyta</taxon>
        <taxon>Bangiophyceae</taxon>
        <taxon>Porphyridiales</taxon>
        <taxon>Porphyridiaceae</taxon>
        <taxon>Porphyridium</taxon>
    </lineage>
</organism>
<protein>
    <recommendedName>
        <fullName evidence="2">PDZ domain-containing protein</fullName>
    </recommendedName>
</protein>
<dbReference type="OrthoDB" id="44841at2759"/>
<dbReference type="AlphaFoldDB" id="A0A5J4Z5I6"/>
<feature type="region of interest" description="Disordered" evidence="1">
    <location>
        <begin position="1"/>
        <end position="26"/>
    </location>
</feature>
<reference evidence="4" key="1">
    <citation type="journal article" date="2019" name="Nat. Commun.">
        <title>Expansion of phycobilisome linker gene families in mesophilic red algae.</title>
        <authorList>
            <person name="Lee J."/>
            <person name="Kim D."/>
            <person name="Bhattacharya D."/>
            <person name="Yoon H.S."/>
        </authorList>
    </citation>
    <scope>NUCLEOTIDE SEQUENCE [LARGE SCALE GENOMIC DNA]</scope>
    <source>
        <strain evidence="4">CCMP 1328</strain>
    </source>
</reference>
<dbReference type="Gene3D" id="2.30.42.10">
    <property type="match status" value="1"/>
</dbReference>
<accession>A0A5J4Z5I6</accession>
<feature type="region of interest" description="Disordered" evidence="1">
    <location>
        <begin position="103"/>
        <end position="128"/>
    </location>
</feature>
<feature type="compositionally biased region" description="Basic and acidic residues" evidence="1">
    <location>
        <begin position="1"/>
        <end position="10"/>
    </location>
</feature>
<evidence type="ECO:0000313" key="3">
    <source>
        <dbReference type="EMBL" id="KAA8498478.1"/>
    </source>
</evidence>
<dbReference type="Proteomes" id="UP000324585">
    <property type="component" value="Unassembled WGS sequence"/>
</dbReference>